<organism evidence="5 6">
    <name type="scientific">Candidozyma auris</name>
    <name type="common">Yeast</name>
    <name type="synonym">Candida auris</name>
    <dbReference type="NCBI Taxonomy" id="498019"/>
    <lineage>
        <taxon>Eukaryota</taxon>
        <taxon>Fungi</taxon>
        <taxon>Dikarya</taxon>
        <taxon>Ascomycota</taxon>
        <taxon>Saccharomycotina</taxon>
        <taxon>Pichiomycetes</taxon>
        <taxon>Metschnikowiaceae</taxon>
        <taxon>Candidozyma</taxon>
    </lineage>
</organism>
<comment type="similarity">
    <text evidence="1">Belongs to the putative lipase ROG1 family.</text>
</comment>
<accession>A0A0L0NU94</accession>
<gene>
    <name evidence="5" type="ORF">QG37_05941</name>
</gene>
<dbReference type="VEuPathDB" id="FungiDB:CJI96_0004919"/>
<dbReference type="Pfam" id="PF05057">
    <property type="entry name" value="DUF676"/>
    <property type="match status" value="1"/>
</dbReference>
<evidence type="ECO:0000313" key="6">
    <source>
        <dbReference type="Proteomes" id="UP000037122"/>
    </source>
</evidence>
<dbReference type="Gene3D" id="3.40.50.1820">
    <property type="entry name" value="alpha/beta hydrolase"/>
    <property type="match status" value="1"/>
</dbReference>
<dbReference type="VEuPathDB" id="FungiDB:CJJ09_005451"/>
<dbReference type="VEuPathDB" id="FungiDB:CJJ07_004788"/>
<dbReference type="PANTHER" id="PTHR12482:SF62">
    <property type="entry name" value="LIPASE ROG1-RELATED"/>
    <property type="match status" value="1"/>
</dbReference>
<evidence type="ECO:0000259" key="4">
    <source>
        <dbReference type="Pfam" id="PF05057"/>
    </source>
</evidence>
<evidence type="ECO:0000313" key="5">
    <source>
        <dbReference type="EMBL" id="KND97549.1"/>
    </source>
</evidence>
<evidence type="ECO:0000256" key="2">
    <source>
        <dbReference type="ARBA" id="ARBA00022963"/>
    </source>
</evidence>
<dbReference type="InterPro" id="IPR044294">
    <property type="entry name" value="Lipase-like"/>
</dbReference>
<dbReference type="AlphaFoldDB" id="A0A0L0NU94"/>
<evidence type="ECO:0000256" key="3">
    <source>
        <dbReference type="SAM" id="MobiDB-lite"/>
    </source>
</evidence>
<name>A0A0L0NU94_CANAR</name>
<evidence type="ECO:0000256" key="1">
    <source>
        <dbReference type="ARBA" id="ARBA00007920"/>
    </source>
</evidence>
<reference evidence="6" key="1">
    <citation type="journal article" date="2015" name="BMC Genomics">
        <title>Draft genome of a commonly misdiagnosed multidrug resistant pathogen Candida auris.</title>
        <authorList>
            <person name="Chatterjee S."/>
            <person name="Alampalli S.V."/>
            <person name="Nageshan R.K."/>
            <person name="Chettiar S.T."/>
            <person name="Joshi S."/>
            <person name="Tatu U.S."/>
        </authorList>
    </citation>
    <scope>NUCLEOTIDE SEQUENCE [LARGE SCALE GENOMIC DNA]</scope>
    <source>
        <strain evidence="6">6684</strain>
    </source>
</reference>
<dbReference type="GO" id="GO:0047372">
    <property type="term" value="F:monoacylglycerol lipase activity"/>
    <property type="evidence" value="ECO:0007669"/>
    <property type="project" value="TreeGrafter"/>
</dbReference>
<feature type="domain" description="DUF676" evidence="4">
    <location>
        <begin position="211"/>
        <end position="418"/>
    </location>
</feature>
<sequence>MNSFLWYRDQRHLRIGDVARYRIEYRAKDFNETEIFLRIKNLEKTPLRAIHLLNGPFILYSHVVPCNFDHKKPFRADDPLSNPEILFKNAIKPGQTFNVKLSLNGNSLKRVDNDGSKIYSWECDIISQIVLNKKATVLYDFMIGDNIHSMRRLNRSVLTSLTKGDMNMQFNNPRDDELTETLSISSNPNLMVNFKLTEDIWNLEPRDPNLPMHLVIVTHGLFSNLTADMLYLRDQLLSLDQNIVVSGYRGNAGRTEKGIHKLGVGVSFHVTNIIDSFKKSGMLIEKISFVAHSLGGPVQLYALKHILLVKGNDYFKRNNIQLEHFICLASPMLGIISEMSLWVSWFLDLGTLGKTGRDLTLLKKLPLIKHEKNDNKRDGFKPILETLPDEPVQSVLKAFKLRTVYANAFNDGIVPLRTSSLLYLDWAAMGDVSALRSHPEQLNDRTHRDNSSIGSTETNALGHDVGAVPYDSLSFEMSQRKSGKFTADNSFNEGIAESLTLDKLRQAKSVRRKKWYSKISAKGSETSLLDDEESDLPDYDEDASYYIPPKASAVESALSTLLCPVPSRSYINEPSKRSLVIFHDRFYHFNHIPQDTTPAVGTFKRLIRSREWKLEKQVKIARKYHSYGLNWRKVLVYLPPDAHNNIIVRRRFANGYGWGVIDHLLDQIFAEPKLTAKI</sequence>
<dbReference type="InterPro" id="IPR016445">
    <property type="entry name" value="Rog1_fam"/>
</dbReference>
<keyword evidence="2" id="KW-0442">Lipid degradation</keyword>
<proteinExistence type="inferred from homology"/>
<dbReference type="VEuPathDB" id="FungiDB:B9J08_002362"/>
<dbReference type="SUPFAM" id="SSF53474">
    <property type="entry name" value="alpha/beta-Hydrolases"/>
    <property type="match status" value="1"/>
</dbReference>
<feature type="region of interest" description="Disordered" evidence="3">
    <location>
        <begin position="442"/>
        <end position="461"/>
    </location>
</feature>
<dbReference type="EMBL" id="LGST01000041">
    <property type="protein sequence ID" value="KND97549.1"/>
    <property type="molecule type" value="Genomic_DNA"/>
</dbReference>
<dbReference type="PANTHER" id="PTHR12482">
    <property type="entry name" value="LIPASE ROG1-RELATED-RELATED"/>
    <property type="match status" value="1"/>
</dbReference>
<keyword evidence="2" id="KW-0443">Lipid metabolism</keyword>
<dbReference type="InterPro" id="IPR029058">
    <property type="entry name" value="AB_hydrolase_fold"/>
</dbReference>
<dbReference type="VEuPathDB" id="FungiDB:QG37_05941"/>
<dbReference type="Proteomes" id="UP000037122">
    <property type="component" value="Unassembled WGS sequence"/>
</dbReference>
<dbReference type="VEuPathDB" id="FungiDB:CJI97_001907"/>
<dbReference type="InterPro" id="IPR007751">
    <property type="entry name" value="DUF676_lipase-like"/>
</dbReference>
<comment type="caution">
    <text evidence="5">The sequence shown here is derived from an EMBL/GenBank/DDBJ whole genome shotgun (WGS) entry which is preliminary data.</text>
</comment>
<dbReference type="GO" id="GO:0016042">
    <property type="term" value="P:lipid catabolic process"/>
    <property type="evidence" value="ECO:0007669"/>
    <property type="project" value="UniProtKB-KW"/>
</dbReference>
<dbReference type="PIRSF" id="PIRSF005412">
    <property type="entry name" value="UCP005412_abhydr"/>
    <property type="match status" value="1"/>
</dbReference>
<protein>
    <recommendedName>
        <fullName evidence="4">DUF676 domain-containing protein</fullName>
    </recommendedName>
</protein>